<protein>
    <submittedName>
        <fullName evidence="1">Uncharacterized protein</fullName>
    </submittedName>
</protein>
<organism evidence="1 2">
    <name type="scientific">Puccinia graminis f. sp. tritici</name>
    <dbReference type="NCBI Taxonomy" id="56615"/>
    <lineage>
        <taxon>Eukaryota</taxon>
        <taxon>Fungi</taxon>
        <taxon>Dikarya</taxon>
        <taxon>Basidiomycota</taxon>
        <taxon>Pucciniomycotina</taxon>
        <taxon>Pucciniomycetes</taxon>
        <taxon>Pucciniales</taxon>
        <taxon>Pucciniaceae</taxon>
        <taxon>Puccinia</taxon>
    </lineage>
</organism>
<accession>A0A5B0PLT1</accession>
<comment type="caution">
    <text evidence="1">The sequence shown here is derived from an EMBL/GenBank/DDBJ whole genome shotgun (WGS) entry which is preliminary data.</text>
</comment>
<gene>
    <name evidence="1" type="ORF">PGT21_025592</name>
</gene>
<dbReference type="EMBL" id="VSWC01000053">
    <property type="protein sequence ID" value="KAA1101600.1"/>
    <property type="molecule type" value="Genomic_DNA"/>
</dbReference>
<dbReference type="Proteomes" id="UP000324748">
    <property type="component" value="Unassembled WGS sequence"/>
</dbReference>
<evidence type="ECO:0000313" key="2">
    <source>
        <dbReference type="Proteomes" id="UP000324748"/>
    </source>
</evidence>
<dbReference type="AlphaFoldDB" id="A0A5B0PLT1"/>
<sequence>MDEHSRGHKLEVYKPMEFAHGTLTHRHPAGDQDSGVQRLAPCSGHATATGLIGRAEARGDAVVGRIIESGIINLSLPTRESSSSNAHYNTALPVLIALR</sequence>
<keyword evidence="2" id="KW-1185">Reference proteome</keyword>
<reference evidence="1 2" key="1">
    <citation type="submission" date="2019-05" db="EMBL/GenBank/DDBJ databases">
        <title>Emergence of the Ug99 lineage of the wheat stem rust pathogen through somatic hybridization.</title>
        <authorList>
            <person name="Li F."/>
            <person name="Upadhyaya N.M."/>
            <person name="Sperschneider J."/>
            <person name="Matny O."/>
            <person name="Nguyen-Phuc H."/>
            <person name="Mago R."/>
            <person name="Raley C."/>
            <person name="Miller M.E."/>
            <person name="Silverstein K.A.T."/>
            <person name="Henningsen E."/>
            <person name="Hirsch C.D."/>
            <person name="Visser B."/>
            <person name="Pretorius Z.A."/>
            <person name="Steffenson B.J."/>
            <person name="Schwessinger B."/>
            <person name="Dodds P.N."/>
            <person name="Figueroa M."/>
        </authorList>
    </citation>
    <scope>NUCLEOTIDE SEQUENCE [LARGE SCALE GENOMIC DNA]</scope>
    <source>
        <strain evidence="1">21-0</strain>
    </source>
</reference>
<evidence type="ECO:0000313" key="1">
    <source>
        <dbReference type="EMBL" id="KAA1101600.1"/>
    </source>
</evidence>
<proteinExistence type="predicted"/>
<name>A0A5B0PLT1_PUCGR</name>